<dbReference type="OrthoDB" id="844215at2"/>
<dbReference type="Proteomes" id="UP000298616">
    <property type="component" value="Chromosome"/>
</dbReference>
<keyword evidence="1" id="KW-0472">Membrane</keyword>
<reference evidence="2 3" key="1">
    <citation type="submission" date="2018-04" db="EMBL/GenBank/DDBJ databases">
        <title>Complete genome uncultured novel isolate.</title>
        <authorList>
            <person name="Merlino G."/>
        </authorList>
    </citation>
    <scope>NUCLEOTIDE SEQUENCE [LARGE SCALE GENOMIC DNA]</scope>
    <source>
        <strain evidence="3">R1DC9</strain>
    </source>
</reference>
<keyword evidence="1" id="KW-1133">Transmembrane helix</keyword>
<accession>A0A4D7KA94</accession>
<gene>
    <name evidence="2" type="ORF">DCC35_16800</name>
</gene>
<name>A0A4D7KA94_9BACT</name>
<feature type="transmembrane region" description="Helical" evidence="1">
    <location>
        <begin position="12"/>
        <end position="33"/>
    </location>
</feature>
<evidence type="ECO:0000313" key="2">
    <source>
        <dbReference type="EMBL" id="QCK16278.1"/>
    </source>
</evidence>
<dbReference type="KEGG" id="fpf:DCC35_16800"/>
<organism evidence="2 3">
    <name type="scientific">Mangrovivirga cuniculi</name>
    <dbReference type="NCBI Taxonomy" id="2715131"/>
    <lineage>
        <taxon>Bacteria</taxon>
        <taxon>Pseudomonadati</taxon>
        <taxon>Bacteroidota</taxon>
        <taxon>Cytophagia</taxon>
        <taxon>Cytophagales</taxon>
        <taxon>Mangrovivirgaceae</taxon>
        <taxon>Mangrovivirga</taxon>
    </lineage>
</organism>
<protein>
    <submittedName>
        <fullName evidence="2">Uncharacterized protein</fullName>
    </submittedName>
</protein>
<keyword evidence="3" id="KW-1185">Reference proteome</keyword>
<dbReference type="EMBL" id="CP028923">
    <property type="protein sequence ID" value="QCK16278.1"/>
    <property type="molecule type" value="Genomic_DNA"/>
</dbReference>
<keyword evidence="1" id="KW-0812">Transmembrane</keyword>
<proteinExistence type="predicted"/>
<evidence type="ECO:0000256" key="1">
    <source>
        <dbReference type="SAM" id="Phobius"/>
    </source>
</evidence>
<dbReference type="RefSeq" id="WP_137091870.1">
    <property type="nucleotide sequence ID" value="NZ_CP028923.1"/>
</dbReference>
<evidence type="ECO:0000313" key="3">
    <source>
        <dbReference type="Proteomes" id="UP000298616"/>
    </source>
</evidence>
<sequence>MPEGKTRHKKPFYRRHGVIIGFFLLVLLIPFFFITKNLTKTYLYNFLEEKIEEKTEGKYQFSYSDLSVSFLASKAEFKDIHLIPKDSSDFYNHQDTTNMVKIAIPDLTLDVKQLILVYWTKKLEVQSIRLDSPVITIKNSGRQSGTSLSGEVGKIYNQISEYLEEFKINNLNINNADVEYLLLKEKQLWPVVLENLNLNIDDFLLNRSSVENKSKFLSADNVTFQSGPQKIFLKDSVHFVSFDSLKINTLNSAIRIIDFTIQPSENISHDEVQNLFYYNTPGLEIRNIDFNRSYQKNILDVGSITLTETTFNTKNHWVKKMISGENTEKQDNNFSAFLSSVFKTIEVDTFTMAHGKMIFEQENGGVLHLPQMEISVYDYILDSTMISTGNYFPSYTDLGVRFFSPNYRSGNRELNFNASSIEFSSKSEVLKVNKLKINKQKSGVNTPDFEAYLPEIILAGLDKTMLNKDSMVSLKEVYLNSPDFYIKSSNVNRNQNKDNILKDLPKAWLNAKIENLVIDNARLEISRYRGYSAPQVLTTGMKIDIDNMLWYENMGLDESLNQATINTASTEYITLTLNNGGIIKSRFPVVRNDFNRIFIQDLEFEKAPQDSLSSDVKYTGEGIRLYRLSKNQLIKDLVISADSASIEKGNLEYLIRKKTRKDSVSSLSRKKTIKGINLKAVNLKETEFNIKRDSTWHLTTQNAAFYTTDLKWNNTTDSIEFGFNKYKIDFKELLLKHLGMGHELSADRVYSSSSSDKVIFDSLLIKSDDTKLKRGITINADIPLLTANAYDLSKGINNSELSFRSIELEEPQIRIDINKRNITKKEAGKFSFLSENTSINNGSLSVSLTDSIGNITKISTDLINGSISGLETLTDSTGIHWPDGGMFTFSEVDFENKDVIIKADSITTGMDPGSLVITNAEGTPKDSTKNWQANTERISINNWDIPALFTQKEFLAGSLIIDGVTYTKLLTGDNIRGSDNSDVFNLKEEANDFIIKKFNALSKIDVNNFAVNQVNFSIADPYQERLAVQGFRLGCKELTADFTKNKDTWSYRALETGFDYFFYPLASYNIQSGYTIWNDVSQTLTVRDFRIVPTLPPEILAESQNYEEDIVTLRLGETVIKNFNTLELLNDSTFVAKEIIIKNPELNIYRDKNKPVDKSNKKPFPNEFVRNSPLGFNIDKITTFGGFLRYREVPENGLRPGDVILTDVSGDLTNIFSNPPDSSHMLISMKGDLMGTSKLTLDLDFNMNSEDGAFKTTIGLAPMPLPEMNAFLEPSAMIRFNSGQLDTAMVFAQGYKDNIYGNMGFYYQDMSMTLLKVNTDKEGGVQGTLGGFFANMILKKNNTEEWYKKPRYLFYERLDHRSFINFLVKASLTGIKSNMGAGRNLKFIRRFYQDEFKPEIEELKESRLKN</sequence>